<feature type="transmembrane region" description="Helical" evidence="1">
    <location>
        <begin position="21"/>
        <end position="39"/>
    </location>
</feature>
<feature type="transmembrane region" description="Helical" evidence="1">
    <location>
        <begin position="59"/>
        <end position="81"/>
    </location>
</feature>
<feature type="transmembrane region" description="Helical" evidence="1">
    <location>
        <begin position="217"/>
        <end position="240"/>
    </location>
</feature>
<accession>A0A9X2S8D6</accession>
<feature type="transmembrane region" description="Helical" evidence="1">
    <location>
        <begin position="174"/>
        <end position="197"/>
    </location>
</feature>
<dbReference type="CDD" id="cd21809">
    <property type="entry name" value="ABC-2_lan_permease-like"/>
    <property type="match status" value="1"/>
</dbReference>
<feature type="transmembrane region" description="Helical" evidence="1">
    <location>
        <begin position="102"/>
        <end position="127"/>
    </location>
</feature>
<gene>
    <name evidence="2" type="ORF">NQZ67_09490</name>
</gene>
<feature type="transmembrane region" description="Helical" evidence="1">
    <location>
        <begin position="139"/>
        <end position="162"/>
    </location>
</feature>
<keyword evidence="1" id="KW-0812">Transmembrane</keyword>
<evidence type="ECO:0000313" key="3">
    <source>
        <dbReference type="Proteomes" id="UP001141950"/>
    </source>
</evidence>
<protein>
    <submittedName>
        <fullName evidence="2">ABC transporter permease</fullName>
    </submittedName>
</protein>
<dbReference type="AlphaFoldDB" id="A0A9X2S8D6"/>
<keyword evidence="1" id="KW-1133">Transmembrane helix</keyword>
<comment type="caution">
    <text evidence="2">The sequence shown here is derived from an EMBL/GenBank/DDBJ whole genome shotgun (WGS) entry which is preliminary data.</text>
</comment>
<proteinExistence type="predicted"/>
<evidence type="ECO:0000256" key="1">
    <source>
        <dbReference type="SAM" id="Phobius"/>
    </source>
</evidence>
<keyword evidence="3" id="KW-1185">Reference proteome</keyword>
<dbReference type="Pfam" id="PF12730">
    <property type="entry name" value="ABC2_membrane_4"/>
    <property type="match status" value="1"/>
</dbReference>
<reference evidence="2" key="1">
    <citation type="submission" date="2022-08" db="EMBL/GenBank/DDBJ databases">
        <title>The genomic sequence of strain Paenibacillus sp. SCIV0701.</title>
        <authorList>
            <person name="Zhao H."/>
        </authorList>
    </citation>
    <scope>NUCLEOTIDE SEQUENCE</scope>
    <source>
        <strain evidence="2">SCIV0701</strain>
    </source>
</reference>
<dbReference type="Proteomes" id="UP001141950">
    <property type="component" value="Unassembled WGS sequence"/>
</dbReference>
<dbReference type="EMBL" id="JANIPJ010000005">
    <property type="protein sequence ID" value="MCR2804110.1"/>
    <property type="molecule type" value="Genomic_DNA"/>
</dbReference>
<evidence type="ECO:0000313" key="2">
    <source>
        <dbReference type="EMBL" id="MCR2804110.1"/>
    </source>
</evidence>
<keyword evidence="1" id="KW-0472">Membrane</keyword>
<dbReference type="RefSeq" id="WP_257444931.1">
    <property type="nucleotide sequence ID" value="NZ_JANIPJ010000005.1"/>
</dbReference>
<name>A0A9X2S8D6_9BACL</name>
<organism evidence="2 3">
    <name type="scientific">Paenibacillus soyae</name>
    <dbReference type="NCBI Taxonomy" id="2969249"/>
    <lineage>
        <taxon>Bacteria</taxon>
        <taxon>Bacillati</taxon>
        <taxon>Bacillota</taxon>
        <taxon>Bacilli</taxon>
        <taxon>Bacillales</taxon>
        <taxon>Paenibacillaceae</taxon>
        <taxon>Paenibacillus</taxon>
    </lineage>
</organism>
<sequence length="248" mass="26447">MGIRSFMGLLASERLKLAKSPIWLLVPVSPVLAMLIGIFSNLADVAPGERYMILQAGVFTLHALLLLPLLTGILSSFVCRFEHSGGGWKSLLSLPVSRTGLYAAKFITVAVLLAAVQLLMLAALVVAVEYHGLDGGIDWGLAIPAVASGWAACLPLAALQLWASIGWSSFAAPLAINVAFTLPNMLIVNSETFSPFYPWAQPSLAMLSSGTMDFGGFAIPLETVLLTIAGSFLVFLFGGLMHMRRKEI</sequence>